<evidence type="ECO:0000313" key="4">
    <source>
        <dbReference type="Proteomes" id="UP000803844"/>
    </source>
</evidence>
<organism evidence="3 4">
    <name type="scientific">Cryphonectria parasitica (strain ATCC 38755 / EP155)</name>
    <dbReference type="NCBI Taxonomy" id="660469"/>
    <lineage>
        <taxon>Eukaryota</taxon>
        <taxon>Fungi</taxon>
        <taxon>Dikarya</taxon>
        <taxon>Ascomycota</taxon>
        <taxon>Pezizomycotina</taxon>
        <taxon>Sordariomycetes</taxon>
        <taxon>Sordariomycetidae</taxon>
        <taxon>Diaporthales</taxon>
        <taxon>Cryphonectriaceae</taxon>
        <taxon>Cryphonectria-Endothia species complex</taxon>
        <taxon>Cryphonectria</taxon>
    </lineage>
</organism>
<dbReference type="RefSeq" id="XP_040781753.1">
    <property type="nucleotide sequence ID" value="XM_040920056.1"/>
</dbReference>
<dbReference type="GeneID" id="63837185"/>
<dbReference type="EMBL" id="MU032344">
    <property type="protein sequence ID" value="KAF3770792.1"/>
    <property type="molecule type" value="Genomic_DNA"/>
</dbReference>
<sequence>MKTNYLPLYSLITLIPLGFALTVYYTRRLEKMDKHRRSTSKMVKYTNSIAAWLTSCLGTPRPVDATSTTTTTTTIIPKDVNVDLEMQQDFTMGRYGNLLPTHKADRARAQDFGLGCNGSPYNNVANTLTAPTLPAPSFSTSSISRCSSATPGPASSSHRLSTASSATVSSTAAALGIGTRSENPTAIVAGLSLVPKPWYVVPDEDMDEQFDPAPAFMRQTAVLGKASVFRPEAQQQYELDEKAKAELPQDDGFVRVPLTGAGDTCLLAEHSDEEPDEHAVSRHQ</sequence>
<keyword evidence="2" id="KW-0472">Membrane</keyword>
<feature type="transmembrane region" description="Helical" evidence="2">
    <location>
        <begin position="6"/>
        <end position="26"/>
    </location>
</feature>
<name>A0A9P5CUM8_CRYP1</name>
<feature type="region of interest" description="Disordered" evidence="1">
    <location>
        <begin position="140"/>
        <end position="165"/>
    </location>
</feature>
<dbReference type="AlphaFoldDB" id="A0A9P5CUM8"/>
<reference evidence="3" key="1">
    <citation type="journal article" date="2020" name="Phytopathology">
        <title>Genome sequence of the chestnut blight fungus Cryphonectria parasitica EP155: A fundamental resource for an archetypical invasive plant pathogen.</title>
        <authorList>
            <person name="Crouch J.A."/>
            <person name="Dawe A."/>
            <person name="Aerts A."/>
            <person name="Barry K."/>
            <person name="Churchill A.C.L."/>
            <person name="Grimwood J."/>
            <person name="Hillman B."/>
            <person name="Milgroom M.G."/>
            <person name="Pangilinan J."/>
            <person name="Smith M."/>
            <person name="Salamov A."/>
            <person name="Schmutz J."/>
            <person name="Yadav J."/>
            <person name="Grigoriev I.V."/>
            <person name="Nuss D."/>
        </authorList>
    </citation>
    <scope>NUCLEOTIDE SEQUENCE</scope>
    <source>
        <strain evidence="3">EP155</strain>
    </source>
</reference>
<gene>
    <name evidence="3" type="ORF">M406DRAFT_326214</name>
</gene>
<proteinExistence type="predicted"/>
<comment type="caution">
    <text evidence="3">The sequence shown here is derived from an EMBL/GenBank/DDBJ whole genome shotgun (WGS) entry which is preliminary data.</text>
</comment>
<evidence type="ECO:0000256" key="2">
    <source>
        <dbReference type="SAM" id="Phobius"/>
    </source>
</evidence>
<protein>
    <submittedName>
        <fullName evidence="3">Uncharacterized protein</fullName>
    </submittedName>
</protein>
<evidence type="ECO:0000313" key="3">
    <source>
        <dbReference type="EMBL" id="KAF3770792.1"/>
    </source>
</evidence>
<keyword evidence="4" id="KW-1185">Reference proteome</keyword>
<dbReference type="Proteomes" id="UP000803844">
    <property type="component" value="Unassembled WGS sequence"/>
</dbReference>
<keyword evidence="2" id="KW-0812">Transmembrane</keyword>
<keyword evidence="2" id="KW-1133">Transmembrane helix</keyword>
<evidence type="ECO:0000256" key="1">
    <source>
        <dbReference type="SAM" id="MobiDB-lite"/>
    </source>
</evidence>
<accession>A0A9P5CUM8</accession>